<evidence type="ECO:0000256" key="1">
    <source>
        <dbReference type="ARBA" id="ARBA00022737"/>
    </source>
</evidence>
<dbReference type="Pfam" id="PF12796">
    <property type="entry name" value="Ank_2"/>
    <property type="match status" value="1"/>
</dbReference>
<dbReference type="PROSITE" id="PS50297">
    <property type="entry name" value="ANK_REP_REGION"/>
    <property type="match status" value="2"/>
</dbReference>
<feature type="region of interest" description="Disordered" evidence="4">
    <location>
        <begin position="241"/>
        <end position="281"/>
    </location>
</feature>
<dbReference type="PROSITE" id="PS50088">
    <property type="entry name" value="ANK_REPEAT"/>
    <property type="match status" value="2"/>
</dbReference>
<dbReference type="SUPFAM" id="SSF48403">
    <property type="entry name" value="Ankyrin repeat"/>
    <property type="match status" value="1"/>
</dbReference>
<dbReference type="PRINTS" id="PR01415">
    <property type="entry name" value="ANKYRIN"/>
</dbReference>
<dbReference type="InterPro" id="IPR050776">
    <property type="entry name" value="Ank_Repeat/CDKN_Inhibitor"/>
</dbReference>
<dbReference type="AlphaFoldDB" id="A0A183DZ74"/>
<accession>A0A183DZ74</accession>
<dbReference type="InterPro" id="IPR036770">
    <property type="entry name" value="Ankyrin_rpt-contain_sf"/>
</dbReference>
<reference evidence="5" key="1">
    <citation type="submission" date="2016-06" db="UniProtKB">
        <authorList>
            <consortium name="WormBaseParasite"/>
        </authorList>
    </citation>
    <scope>IDENTIFICATION</scope>
</reference>
<feature type="repeat" description="ANK" evidence="3">
    <location>
        <begin position="27"/>
        <end position="59"/>
    </location>
</feature>
<dbReference type="WBParaSite" id="GPUH_0001403001-mRNA-1">
    <property type="protein sequence ID" value="GPUH_0001403001-mRNA-1"/>
    <property type="gene ID" value="GPUH_0001403001"/>
</dbReference>
<evidence type="ECO:0000256" key="2">
    <source>
        <dbReference type="ARBA" id="ARBA00023043"/>
    </source>
</evidence>
<keyword evidence="1" id="KW-0677">Repeat</keyword>
<dbReference type="PANTHER" id="PTHR24201:SF15">
    <property type="entry name" value="ANKYRIN REPEAT DOMAIN-CONTAINING PROTEIN 66"/>
    <property type="match status" value="1"/>
</dbReference>
<protein>
    <submittedName>
        <fullName evidence="5">ANK_REP_REGION domain-containing protein</fullName>
    </submittedName>
</protein>
<dbReference type="Gene3D" id="1.25.40.20">
    <property type="entry name" value="Ankyrin repeat-containing domain"/>
    <property type="match status" value="1"/>
</dbReference>
<dbReference type="SMART" id="SM00248">
    <property type="entry name" value="ANK"/>
    <property type="match status" value="3"/>
</dbReference>
<name>A0A183DZ74_9BILA</name>
<sequence length="281" mass="31180">LESYSESCAYSQHVLSEKDDPWLIDVFGRTALHYAAMNNRVQILPRLFELGLKLDSQDYKGATPLYLAAREGRLDAVNLLLSLGANMNITDQVGQTPTDVAAENEHYSVVRILEKTAAIESSKRKRRDYKQLRSGSYSIVSCRSGRSFGCSQFAALAWRKYEHYGSASKDEVGGESQTLFAPSWDETSKESSSVTIQINDDLESASEVDENAAAFLQQSMNSISSFVLTPPEQILEEAEQELPLDNNTRSGTPKCTEHSSDSCPTLQFSRNTALSMEPLRV</sequence>
<feature type="repeat" description="ANK" evidence="3">
    <location>
        <begin position="60"/>
        <end position="92"/>
    </location>
</feature>
<keyword evidence="2 3" id="KW-0040">ANK repeat</keyword>
<proteinExistence type="predicted"/>
<feature type="compositionally biased region" description="Polar residues" evidence="4">
    <location>
        <begin position="261"/>
        <end position="274"/>
    </location>
</feature>
<evidence type="ECO:0000313" key="5">
    <source>
        <dbReference type="WBParaSite" id="GPUH_0001403001-mRNA-1"/>
    </source>
</evidence>
<dbReference type="PANTHER" id="PTHR24201">
    <property type="entry name" value="ANK_REP_REGION DOMAIN-CONTAINING PROTEIN"/>
    <property type="match status" value="1"/>
</dbReference>
<dbReference type="InterPro" id="IPR002110">
    <property type="entry name" value="Ankyrin_rpt"/>
</dbReference>
<evidence type="ECO:0000256" key="3">
    <source>
        <dbReference type="PROSITE-ProRule" id="PRU00023"/>
    </source>
</evidence>
<organism evidence="5">
    <name type="scientific">Gongylonema pulchrum</name>
    <dbReference type="NCBI Taxonomy" id="637853"/>
    <lineage>
        <taxon>Eukaryota</taxon>
        <taxon>Metazoa</taxon>
        <taxon>Ecdysozoa</taxon>
        <taxon>Nematoda</taxon>
        <taxon>Chromadorea</taxon>
        <taxon>Rhabditida</taxon>
        <taxon>Spirurina</taxon>
        <taxon>Spiruromorpha</taxon>
        <taxon>Spiruroidea</taxon>
        <taxon>Gongylonematidae</taxon>
        <taxon>Gongylonema</taxon>
    </lineage>
</organism>
<evidence type="ECO:0000256" key="4">
    <source>
        <dbReference type="SAM" id="MobiDB-lite"/>
    </source>
</evidence>